<dbReference type="InterPro" id="IPR027417">
    <property type="entry name" value="P-loop_NTPase"/>
</dbReference>
<dbReference type="GO" id="GO:0005524">
    <property type="term" value="F:ATP binding"/>
    <property type="evidence" value="ECO:0007669"/>
    <property type="project" value="InterPro"/>
</dbReference>
<dbReference type="PANTHER" id="PTHR32182:SF23">
    <property type="entry name" value="ATP BINDING PROTEIN"/>
    <property type="match status" value="1"/>
</dbReference>
<dbReference type="GO" id="GO:0016887">
    <property type="term" value="F:ATP hydrolysis activity"/>
    <property type="evidence" value="ECO:0007669"/>
    <property type="project" value="InterPro"/>
</dbReference>
<dbReference type="AlphaFoldDB" id="A0A975BW86"/>
<feature type="domain" description="Endonuclease GajA/Old nuclease/RecF-like AAA" evidence="1">
    <location>
        <begin position="1"/>
        <end position="344"/>
    </location>
</feature>
<dbReference type="Pfam" id="PF13175">
    <property type="entry name" value="AAA_15"/>
    <property type="match status" value="1"/>
</dbReference>
<organism evidence="2 3">
    <name type="scientific">Desulfonema magnum</name>
    <dbReference type="NCBI Taxonomy" id="45655"/>
    <lineage>
        <taxon>Bacteria</taxon>
        <taxon>Pseudomonadati</taxon>
        <taxon>Thermodesulfobacteriota</taxon>
        <taxon>Desulfobacteria</taxon>
        <taxon>Desulfobacterales</taxon>
        <taxon>Desulfococcaceae</taxon>
        <taxon>Desulfonema</taxon>
    </lineage>
</organism>
<keyword evidence="3" id="KW-1185">Reference proteome</keyword>
<dbReference type="Proteomes" id="UP000663722">
    <property type="component" value="Chromosome"/>
</dbReference>
<dbReference type="InterPro" id="IPR041685">
    <property type="entry name" value="AAA_GajA/Old/RecF-like"/>
</dbReference>
<evidence type="ECO:0000259" key="1">
    <source>
        <dbReference type="Pfam" id="PF13175"/>
    </source>
</evidence>
<evidence type="ECO:0000313" key="2">
    <source>
        <dbReference type="EMBL" id="QTA92527.1"/>
    </source>
</evidence>
<evidence type="ECO:0000313" key="3">
    <source>
        <dbReference type="Proteomes" id="UP000663722"/>
    </source>
</evidence>
<reference evidence="2" key="1">
    <citation type="journal article" date="2021" name="Microb. Physiol.">
        <title>Proteogenomic Insights into the Physiology of Marine, Sulfate-Reducing, Filamentous Desulfonema limicola and Desulfonema magnum.</title>
        <authorList>
            <person name="Schnaars V."/>
            <person name="Wohlbrand L."/>
            <person name="Scheve S."/>
            <person name="Hinrichs C."/>
            <person name="Reinhardt R."/>
            <person name="Rabus R."/>
        </authorList>
    </citation>
    <scope>NUCLEOTIDE SEQUENCE</scope>
    <source>
        <strain evidence="2">4be13</strain>
    </source>
</reference>
<dbReference type="RefSeq" id="WP_207679856.1">
    <property type="nucleotide sequence ID" value="NZ_CP061800.1"/>
</dbReference>
<accession>A0A975BW86</accession>
<dbReference type="GO" id="GO:0006302">
    <property type="term" value="P:double-strand break repair"/>
    <property type="evidence" value="ECO:0007669"/>
    <property type="project" value="TreeGrafter"/>
</dbReference>
<dbReference type="EMBL" id="CP061800">
    <property type="protein sequence ID" value="QTA92527.1"/>
    <property type="molecule type" value="Genomic_DNA"/>
</dbReference>
<protein>
    <submittedName>
        <fullName evidence="2">AAA ATPase-like domain-containing protein</fullName>
    </submittedName>
</protein>
<dbReference type="GO" id="GO:0000731">
    <property type="term" value="P:DNA synthesis involved in DNA repair"/>
    <property type="evidence" value="ECO:0007669"/>
    <property type="project" value="TreeGrafter"/>
</dbReference>
<dbReference type="KEGG" id="dmm:dnm_086100"/>
<gene>
    <name evidence="2" type="ORF">dnm_086100</name>
</gene>
<dbReference type="PANTHER" id="PTHR32182">
    <property type="entry name" value="DNA REPLICATION AND REPAIR PROTEIN RECF"/>
    <property type="match status" value="1"/>
</dbReference>
<dbReference type="Gene3D" id="3.40.50.300">
    <property type="entry name" value="P-loop containing nucleotide triphosphate hydrolases"/>
    <property type="match status" value="1"/>
</dbReference>
<sequence>MKISRIEIKETYYQFKDFTLNLTYPKGHEKEGKPLDKVCFIGQSGTGKTNLLNVCKSLATWDSRHRNSDMKHISAVSYLEEGVKLISGIENGRLTDEYPDNRKLERTENKREYWEKCYADTNILISFPAEISMNLNQILQEKRNADPMDFLKTEVESATHLADVNFEDKIFDFEKQNALAVWEFILKDIKHYKEEELRHSQKLAKAFTVNIEEGERLLEKFKKWKKEQPNPIESLAQKLNPLLNRFNLEINRDFDFESAEDLKFIKIKTLNGIQVPYKGWSTGTKQVILTATPLFKLNTEKTVILIDEPERSLYPDIQTEIVNYYTALAPQAQFFFATHSPMIASSFEPWEIVELKFGKDGYVCQEKYYEGENHTDNYFIDPRFLRWDSILMNLFDLGVEGNETFRNKALTKALYLKARLRKLKAQDKTDTEEGKKMLEEFEKLAKKLGWRLDEKN</sequence>
<dbReference type="SUPFAM" id="SSF52540">
    <property type="entry name" value="P-loop containing nucleoside triphosphate hydrolases"/>
    <property type="match status" value="1"/>
</dbReference>
<name>A0A975BW86_9BACT</name>
<proteinExistence type="predicted"/>